<protein>
    <recommendedName>
        <fullName evidence="3">Beta sliding clamp</fullName>
    </recommendedName>
    <alternativeName>
        <fullName evidence="11">Beta-clamp processivity factor</fullName>
    </alternativeName>
    <alternativeName>
        <fullName evidence="10">DNA polymerase III beta sliding clamp subunit</fullName>
    </alternativeName>
</protein>
<keyword evidence="9" id="KW-0238">DNA-binding</keyword>
<evidence type="ECO:0000259" key="12">
    <source>
        <dbReference type="Pfam" id="PF02768"/>
    </source>
</evidence>
<comment type="similarity">
    <text evidence="2">Belongs to the beta sliding clamp family.</text>
</comment>
<dbReference type="AlphaFoldDB" id="A0A974X9P4"/>
<evidence type="ECO:0000313" key="14">
    <source>
        <dbReference type="Proteomes" id="UP000663347"/>
    </source>
</evidence>
<evidence type="ECO:0000256" key="6">
    <source>
        <dbReference type="ARBA" id="ARBA00022695"/>
    </source>
</evidence>
<keyword evidence="5" id="KW-0808">Transferase</keyword>
<dbReference type="Pfam" id="PF02768">
    <property type="entry name" value="DNA_pol3_beta_3"/>
    <property type="match status" value="1"/>
</dbReference>
<keyword evidence="8" id="KW-0239">DNA-directed DNA polymerase</keyword>
<dbReference type="EMBL" id="CP071412">
    <property type="protein sequence ID" value="QSW37938.1"/>
    <property type="molecule type" value="Genomic_DNA"/>
</dbReference>
<dbReference type="Proteomes" id="UP000663347">
    <property type="component" value="Chromosome"/>
</dbReference>
<evidence type="ECO:0000256" key="9">
    <source>
        <dbReference type="ARBA" id="ARBA00023125"/>
    </source>
</evidence>
<keyword evidence="6" id="KW-0548">Nucleotidyltransferase</keyword>
<evidence type="ECO:0000313" key="13">
    <source>
        <dbReference type="EMBL" id="QSW37938.1"/>
    </source>
</evidence>
<evidence type="ECO:0000256" key="1">
    <source>
        <dbReference type="ARBA" id="ARBA00004496"/>
    </source>
</evidence>
<dbReference type="SUPFAM" id="SSF55979">
    <property type="entry name" value="DNA clamp"/>
    <property type="match status" value="1"/>
</dbReference>
<dbReference type="Gene3D" id="3.70.10.10">
    <property type="match status" value="1"/>
</dbReference>
<dbReference type="GO" id="GO:0005737">
    <property type="term" value="C:cytoplasm"/>
    <property type="evidence" value="ECO:0007669"/>
    <property type="project" value="UniProtKB-SubCell"/>
</dbReference>
<organism evidence="13 14">
    <name type="scientific">Candidatus Vidania fulgoroideorum</name>
    <dbReference type="NCBI Taxonomy" id="881286"/>
    <lineage>
        <taxon>Bacteria</taxon>
        <taxon>Pseudomonadati</taxon>
        <taxon>Pseudomonadota</taxon>
        <taxon>Betaproteobacteria</taxon>
        <taxon>Candidatus Vidania</taxon>
    </lineage>
</organism>
<dbReference type="GO" id="GO:0003677">
    <property type="term" value="F:DNA binding"/>
    <property type="evidence" value="ECO:0007669"/>
    <property type="project" value="UniProtKB-KW"/>
</dbReference>
<dbReference type="InterPro" id="IPR046938">
    <property type="entry name" value="DNA_clamp_sf"/>
</dbReference>
<keyword evidence="7" id="KW-0235">DNA replication</keyword>
<dbReference type="InterPro" id="IPR001001">
    <property type="entry name" value="DNA_polIII_beta"/>
</dbReference>
<evidence type="ECO:0000256" key="8">
    <source>
        <dbReference type="ARBA" id="ARBA00022932"/>
    </source>
</evidence>
<evidence type="ECO:0000256" key="4">
    <source>
        <dbReference type="ARBA" id="ARBA00022490"/>
    </source>
</evidence>
<sequence length="362" mass="42657">MKIVFSKRAISHLYRFVNVINKLKGENIIIKVEKDKLYYIYKDSNLIIYLITKVKPIDKDICISVYRKNILNMLKTNVGKVKVIIDILKRKLYIRDNVKKYINRSFLIKNYLIEKERFNELSGVFLDTSTILDIFVVGNVGIKKYIKEEYASFVVNKKKLTYFTYDEYRMLVIRTLCSIPNTNLKVVISSLVLGILHKVLITSKKNLFKLEVDKKSIIITVENIIIKSGILSINRVNYKDIVKKEKGYNYIYIYRKELKEAIELFKKISSKKDSYFILEISKEHIYLKHKVSEIEQVESKINVYKGKCRGLKIKLNTEFIREFIGSLKEKYVVIGLKNELSKMFLISKSEEREIIYCIMPLA</sequence>
<evidence type="ECO:0000256" key="10">
    <source>
        <dbReference type="ARBA" id="ARBA00030988"/>
    </source>
</evidence>
<evidence type="ECO:0000256" key="11">
    <source>
        <dbReference type="ARBA" id="ARBA00033276"/>
    </source>
</evidence>
<accession>A0A974X9P4</accession>
<reference evidence="13" key="1">
    <citation type="submission" date="2021-02" db="EMBL/GenBank/DDBJ databases">
        <authorList>
            <person name="Franco D."/>
        </authorList>
    </citation>
    <scope>NUCLEOTIDE SEQUENCE</scope>
    <source>
        <strain evidence="13">RANSCY</strain>
    </source>
</reference>
<proteinExistence type="inferred from homology"/>
<dbReference type="GO" id="GO:0008408">
    <property type="term" value="F:3'-5' exonuclease activity"/>
    <property type="evidence" value="ECO:0007669"/>
    <property type="project" value="InterPro"/>
</dbReference>
<dbReference type="GO" id="GO:0003887">
    <property type="term" value="F:DNA-directed DNA polymerase activity"/>
    <property type="evidence" value="ECO:0007669"/>
    <property type="project" value="UniProtKB-KW"/>
</dbReference>
<dbReference type="PANTHER" id="PTHR30478:SF0">
    <property type="entry name" value="BETA SLIDING CLAMP"/>
    <property type="match status" value="1"/>
</dbReference>
<feature type="domain" description="DNA polymerase III beta sliding clamp C-terminal" evidence="12">
    <location>
        <begin position="249"/>
        <end position="361"/>
    </location>
</feature>
<comment type="subcellular location">
    <subcellularLocation>
        <location evidence="1">Cytoplasm</location>
    </subcellularLocation>
</comment>
<evidence type="ECO:0000256" key="2">
    <source>
        <dbReference type="ARBA" id="ARBA00010752"/>
    </source>
</evidence>
<evidence type="ECO:0000256" key="7">
    <source>
        <dbReference type="ARBA" id="ARBA00022705"/>
    </source>
</evidence>
<dbReference type="InterPro" id="IPR022635">
    <property type="entry name" value="DNA_polIII_beta_C"/>
</dbReference>
<keyword evidence="4" id="KW-0963">Cytoplasm</keyword>
<gene>
    <name evidence="13" type="ORF">JSR06_00560</name>
</gene>
<reference evidence="13" key="2">
    <citation type="submission" date="2021-03" db="EMBL/GenBank/DDBJ databases">
        <title>Alternative transmission patterns in independently acquired nutritional co-symbionts of Dictyopharidae planthoppers.</title>
        <authorList>
            <person name="Michalik A."/>
            <person name="Lukasik P."/>
        </authorList>
    </citation>
    <scope>NUCLEOTIDE SEQUENCE</scope>
    <source>
        <strain evidence="13">RANSCY</strain>
    </source>
</reference>
<dbReference type="PANTHER" id="PTHR30478">
    <property type="entry name" value="DNA POLYMERASE III SUBUNIT BETA"/>
    <property type="match status" value="1"/>
</dbReference>
<name>A0A974X9P4_9PROT</name>
<evidence type="ECO:0000256" key="5">
    <source>
        <dbReference type="ARBA" id="ARBA00022679"/>
    </source>
</evidence>
<dbReference type="GO" id="GO:0009360">
    <property type="term" value="C:DNA polymerase III complex"/>
    <property type="evidence" value="ECO:0007669"/>
    <property type="project" value="InterPro"/>
</dbReference>
<evidence type="ECO:0000256" key="3">
    <source>
        <dbReference type="ARBA" id="ARBA00021035"/>
    </source>
</evidence>
<dbReference type="GO" id="GO:0006271">
    <property type="term" value="P:DNA strand elongation involved in DNA replication"/>
    <property type="evidence" value="ECO:0007669"/>
    <property type="project" value="TreeGrafter"/>
</dbReference>